<feature type="domain" description="RRM" evidence="4">
    <location>
        <begin position="49"/>
        <end position="83"/>
    </location>
</feature>
<dbReference type="Proteomes" id="UP001153076">
    <property type="component" value="Unassembled WGS sequence"/>
</dbReference>
<keyword evidence="6" id="KW-1185">Reference proteome</keyword>
<reference evidence="5" key="1">
    <citation type="submission" date="2022-04" db="EMBL/GenBank/DDBJ databases">
        <title>Carnegiea gigantea Genome sequencing and assembly v2.</title>
        <authorList>
            <person name="Copetti D."/>
            <person name="Sanderson M.J."/>
            <person name="Burquez A."/>
            <person name="Wojciechowski M.F."/>
        </authorList>
    </citation>
    <scope>NUCLEOTIDE SEQUENCE</scope>
    <source>
        <strain evidence="5">SGP5-SGP5p</strain>
        <tissue evidence="5">Aerial part</tissue>
    </source>
</reference>
<comment type="caution">
    <text evidence="5">The sequence shown here is derived from an EMBL/GenBank/DDBJ whole genome shotgun (WGS) entry which is preliminary data.</text>
</comment>
<dbReference type="PANTHER" id="PTHR46754">
    <property type="entry name" value="MKI67 FHA DOMAIN-INTERACTING NUCLEOLAR PHOSPHOPROTEIN"/>
    <property type="match status" value="1"/>
</dbReference>
<evidence type="ECO:0000259" key="4">
    <source>
        <dbReference type="Pfam" id="PF00076"/>
    </source>
</evidence>
<keyword evidence="2" id="KW-0694">RNA-binding</keyword>
<dbReference type="GO" id="GO:0003723">
    <property type="term" value="F:RNA binding"/>
    <property type="evidence" value="ECO:0007669"/>
    <property type="project" value="UniProtKB-KW"/>
</dbReference>
<protein>
    <recommendedName>
        <fullName evidence="4">RRM domain-containing protein</fullName>
    </recommendedName>
</protein>
<name>A0A9Q1QIY1_9CARY</name>
<dbReference type="Pfam" id="PF00076">
    <property type="entry name" value="RRM_1"/>
    <property type="match status" value="1"/>
</dbReference>
<dbReference type="InterPro" id="IPR012677">
    <property type="entry name" value="Nucleotide-bd_a/b_plait_sf"/>
</dbReference>
<evidence type="ECO:0000256" key="2">
    <source>
        <dbReference type="ARBA" id="ARBA00022884"/>
    </source>
</evidence>
<evidence type="ECO:0000313" key="6">
    <source>
        <dbReference type="Proteomes" id="UP001153076"/>
    </source>
</evidence>
<sequence length="222" mass="25904">MQAMRNQRKAKATEFDASLNEGNDADFLKMVLLIKSRKEKSLENKATVLYVGRIPHGFYEDEMEGFFKQFGTIKRLKIARNRKAGEPTKIEGLRLMNSFKGKKKQSLLATEGVYHFNQQWRGVNRPYKPVVDFVLIERKKHNTDRTLEEHQKLLITILKQDKKRRKKLEAAGVEYECPSIEGANQPIPKKIRFDFYLRTARYSGETFMLEKLGKGSLMQLRC</sequence>
<organism evidence="5 6">
    <name type="scientific">Carnegiea gigantea</name>
    <dbReference type="NCBI Taxonomy" id="171969"/>
    <lineage>
        <taxon>Eukaryota</taxon>
        <taxon>Viridiplantae</taxon>
        <taxon>Streptophyta</taxon>
        <taxon>Embryophyta</taxon>
        <taxon>Tracheophyta</taxon>
        <taxon>Spermatophyta</taxon>
        <taxon>Magnoliopsida</taxon>
        <taxon>eudicotyledons</taxon>
        <taxon>Gunneridae</taxon>
        <taxon>Pentapetalae</taxon>
        <taxon>Caryophyllales</taxon>
        <taxon>Cactineae</taxon>
        <taxon>Cactaceae</taxon>
        <taxon>Cactoideae</taxon>
        <taxon>Echinocereeae</taxon>
        <taxon>Carnegiea</taxon>
    </lineage>
</organism>
<comment type="subcellular location">
    <subcellularLocation>
        <location evidence="1">Nucleus</location>
        <location evidence="1">Nucleolus</location>
    </subcellularLocation>
</comment>
<keyword evidence="3" id="KW-0539">Nucleus</keyword>
<evidence type="ECO:0000256" key="3">
    <source>
        <dbReference type="ARBA" id="ARBA00023242"/>
    </source>
</evidence>
<dbReference type="AlphaFoldDB" id="A0A9Q1QIY1"/>
<proteinExistence type="predicted"/>
<dbReference type="GO" id="GO:0005730">
    <property type="term" value="C:nucleolus"/>
    <property type="evidence" value="ECO:0007669"/>
    <property type="project" value="UniProtKB-SubCell"/>
</dbReference>
<dbReference type="InterPro" id="IPR000504">
    <property type="entry name" value="RRM_dom"/>
</dbReference>
<evidence type="ECO:0000256" key="1">
    <source>
        <dbReference type="ARBA" id="ARBA00004604"/>
    </source>
</evidence>
<dbReference type="Gene3D" id="3.30.70.330">
    <property type="match status" value="1"/>
</dbReference>
<dbReference type="OrthoDB" id="21467at2759"/>
<gene>
    <name evidence="5" type="ORF">Cgig2_032761</name>
</gene>
<accession>A0A9Q1QIY1</accession>
<dbReference type="EMBL" id="JAKOGI010000110">
    <property type="protein sequence ID" value="KAJ8443937.1"/>
    <property type="molecule type" value="Genomic_DNA"/>
</dbReference>
<dbReference type="InterPro" id="IPR035979">
    <property type="entry name" value="RBD_domain_sf"/>
</dbReference>
<evidence type="ECO:0000313" key="5">
    <source>
        <dbReference type="EMBL" id="KAJ8443937.1"/>
    </source>
</evidence>
<dbReference type="SUPFAM" id="SSF54928">
    <property type="entry name" value="RNA-binding domain, RBD"/>
    <property type="match status" value="1"/>
</dbReference>